<sequence>MAGLLTLLSLSVVMAAASFLAGILPLSLTLSQAQLRLISTVGMGVLVGTSLIVIIPEGVETLYSASSTSHAHKRDLGHYSNLDVRWSGLSPSGGIAQVAARSPVDPPPAEAFDLPGPVIPAGGSLDPPKTPTEPGIVGALAEDGNKDEHKDENENEEDHSPHAWIGIALVSGFLLMYLIDKVPQYTKPSQNKPQTHHIALNNLGRRFNLTTSLDRDDESDTFLDSNEAVATHRRGFATTIGLVIHAAADGIALGASSTTAHRDLSLIIFFAIMVHKAPAAFGLTSILLKQGLSKRSARGHLVLFSLAAPAGALATYILANILGGLRGGTVEGTTFWTGMLLLFSGGTFLYVAMHAMQETSKGHHESHSNGSANGYVDGRDVQQAVEKPSLRDLGAAVFGMILPLFLQIGHAH</sequence>
<comment type="subcellular location">
    <subcellularLocation>
        <location evidence="1">Endomembrane system</location>
        <topology evidence="1">Multi-pass membrane protein</topology>
    </subcellularLocation>
    <subcellularLocation>
        <location evidence="2">Golgi apparatus membrane</location>
    </subcellularLocation>
</comment>
<dbReference type="eggNOG" id="KOG3907">
    <property type="taxonomic scope" value="Eukaryota"/>
</dbReference>
<keyword evidence="11" id="KW-1185">Reference proteome</keyword>
<evidence type="ECO:0008006" key="12">
    <source>
        <dbReference type="Google" id="ProtNLM"/>
    </source>
</evidence>
<dbReference type="GO" id="GO:0000139">
    <property type="term" value="C:Golgi membrane"/>
    <property type="evidence" value="ECO:0007669"/>
    <property type="project" value="UniProtKB-SubCell"/>
</dbReference>
<feature type="transmembrane region" description="Helical" evidence="8">
    <location>
        <begin position="300"/>
        <end position="322"/>
    </location>
</feature>
<gene>
    <name evidence="10" type="ORF">HMPREF1541_05593</name>
</gene>
<dbReference type="VEuPathDB" id="FungiDB:HMPREF1541_05593"/>
<protein>
    <recommendedName>
        <fullName evidence="12">Zinc/iron permease</fullName>
    </recommendedName>
</protein>
<feature type="transmembrane region" description="Helical" evidence="8">
    <location>
        <begin position="37"/>
        <end position="55"/>
    </location>
</feature>
<name>W2RSV6_CYPE1</name>
<feature type="signal peptide" evidence="9">
    <location>
        <begin position="1"/>
        <end position="15"/>
    </location>
</feature>
<feature type="chain" id="PRO_5012904069" description="Zinc/iron permease" evidence="9">
    <location>
        <begin position="16"/>
        <end position="412"/>
    </location>
</feature>
<keyword evidence="6 8" id="KW-0472">Membrane</keyword>
<dbReference type="GeneID" id="19972932"/>
<keyword evidence="3 8" id="KW-0812">Transmembrane</keyword>
<evidence type="ECO:0000313" key="11">
    <source>
        <dbReference type="Proteomes" id="UP000030752"/>
    </source>
</evidence>
<dbReference type="OrthoDB" id="19859at2759"/>
<dbReference type="Pfam" id="PF02535">
    <property type="entry name" value="Zip"/>
    <property type="match status" value="1"/>
</dbReference>
<evidence type="ECO:0000313" key="10">
    <source>
        <dbReference type="EMBL" id="ETN39370.1"/>
    </source>
</evidence>
<dbReference type="HOGENOM" id="CLU_028824_0_0_1"/>
<dbReference type="InterPro" id="IPR003689">
    <property type="entry name" value="ZIP"/>
</dbReference>
<dbReference type="InParanoid" id="W2RSV6"/>
<dbReference type="GO" id="GO:0006829">
    <property type="term" value="P:zinc ion transport"/>
    <property type="evidence" value="ECO:0007669"/>
    <property type="project" value="InterPro"/>
</dbReference>
<evidence type="ECO:0000256" key="6">
    <source>
        <dbReference type="ARBA" id="ARBA00023136"/>
    </source>
</evidence>
<dbReference type="RefSeq" id="XP_008718155.1">
    <property type="nucleotide sequence ID" value="XM_008719933.1"/>
</dbReference>
<dbReference type="GO" id="GO:0046873">
    <property type="term" value="F:metal ion transmembrane transporter activity"/>
    <property type="evidence" value="ECO:0007669"/>
    <property type="project" value="InterPro"/>
</dbReference>
<evidence type="ECO:0000256" key="1">
    <source>
        <dbReference type="ARBA" id="ARBA00004127"/>
    </source>
</evidence>
<reference evidence="10 11" key="1">
    <citation type="submission" date="2013-03" db="EMBL/GenBank/DDBJ databases">
        <title>The Genome Sequence of Phialophora europaea CBS 101466.</title>
        <authorList>
            <consortium name="The Broad Institute Genomics Platform"/>
            <person name="Cuomo C."/>
            <person name="de Hoog S."/>
            <person name="Gorbushina A."/>
            <person name="Walker B."/>
            <person name="Young S.K."/>
            <person name="Zeng Q."/>
            <person name="Gargeya S."/>
            <person name="Fitzgerald M."/>
            <person name="Haas B."/>
            <person name="Abouelleil A."/>
            <person name="Allen A.W."/>
            <person name="Alvarado L."/>
            <person name="Arachchi H.M."/>
            <person name="Berlin A.M."/>
            <person name="Chapman S.B."/>
            <person name="Gainer-Dewar J."/>
            <person name="Goldberg J."/>
            <person name="Griggs A."/>
            <person name="Gujja S."/>
            <person name="Hansen M."/>
            <person name="Howarth C."/>
            <person name="Imamovic A."/>
            <person name="Ireland A."/>
            <person name="Larimer J."/>
            <person name="McCowan C."/>
            <person name="Murphy C."/>
            <person name="Pearson M."/>
            <person name="Poon T.W."/>
            <person name="Priest M."/>
            <person name="Roberts A."/>
            <person name="Saif S."/>
            <person name="Shea T."/>
            <person name="Sisk P."/>
            <person name="Sykes S."/>
            <person name="Wortman J."/>
            <person name="Nusbaum C."/>
            <person name="Birren B."/>
        </authorList>
    </citation>
    <scope>NUCLEOTIDE SEQUENCE [LARGE SCALE GENOMIC DNA]</scope>
    <source>
        <strain evidence="10 11">CBS 101466</strain>
    </source>
</reference>
<feature type="transmembrane region" description="Helical" evidence="8">
    <location>
        <begin position="266"/>
        <end position="288"/>
    </location>
</feature>
<evidence type="ECO:0000256" key="5">
    <source>
        <dbReference type="ARBA" id="ARBA00023034"/>
    </source>
</evidence>
<evidence type="ECO:0000256" key="4">
    <source>
        <dbReference type="ARBA" id="ARBA00022989"/>
    </source>
</evidence>
<feature type="transmembrane region" description="Helical" evidence="8">
    <location>
        <begin position="334"/>
        <end position="353"/>
    </location>
</feature>
<evidence type="ECO:0000256" key="2">
    <source>
        <dbReference type="ARBA" id="ARBA00004394"/>
    </source>
</evidence>
<evidence type="ECO:0000256" key="7">
    <source>
        <dbReference type="SAM" id="MobiDB-lite"/>
    </source>
</evidence>
<dbReference type="STRING" id="1220924.W2RSV6"/>
<evidence type="ECO:0000256" key="9">
    <source>
        <dbReference type="SAM" id="SignalP"/>
    </source>
</evidence>
<keyword evidence="5" id="KW-0333">Golgi apparatus</keyword>
<dbReference type="PANTHER" id="PTHR16133:SF0">
    <property type="entry name" value="ZINC_IRON REGULATED TRANSPORTER-RELATED PROTEIN 102B, ISOFORM E"/>
    <property type="match status" value="1"/>
</dbReference>
<dbReference type="Proteomes" id="UP000030752">
    <property type="component" value="Unassembled WGS sequence"/>
</dbReference>
<accession>W2RSV6</accession>
<keyword evidence="9" id="KW-0732">Signal</keyword>
<dbReference type="AlphaFoldDB" id="W2RSV6"/>
<proteinExistence type="predicted"/>
<dbReference type="InterPro" id="IPR045891">
    <property type="entry name" value="ZIP9"/>
</dbReference>
<feature type="compositionally biased region" description="Basic and acidic residues" evidence="7">
    <location>
        <begin position="143"/>
        <end position="152"/>
    </location>
</feature>
<feature type="region of interest" description="Disordered" evidence="7">
    <location>
        <begin position="123"/>
        <end position="160"/>
    </location>
</feature>
<keyword evidence="4 8" id="KW-1133">Transmembrane helix</keyword>
<evidence type="ECO:0000256" key="8">
    <source>
        <dbReference type="SAM" id="Phobius"/>
    </source>
</evidence>
<evidence type="ECO:0000256" key="3">
    <source>
        <dbReference type="ARBA" id="ARBA00022692"/>
    </source>
</evidence>
<dbReference type="PANTHER" id="PTHR16133">
    <property type="entry name" value="SOLUTE CARRIER FAMILY 39 ZINC TRANSPORTER , MEMBER 9-RELATED"/>
    <property type="match status" value="1"/>
</dbReference>
<feature type="transmembrane region" description="Helical" evidence="8">
    <location>
        <begin position="163"/>
        <end position="179"/>
    </location>
</feature>
<dbReference type="EMBL" id="KB822721">
    <property type="protein sequence ID" value="ETN39370.1"/>
    <property type="molecule type" value="Genomic_DNA"/>
</dbReference>
<organism evidence="10 11">
    <name type="scientific">Cyphellophora europaea (strain CBS 101466)</name>
    <name type="common">Phialophora europaea</name>
    <dbReference type="NCBI Taxonomy" id="1220924"/>
    <lineage>
        <taxon>Eukaryota</taxon>
        <taxon>Fungi</taxon>
        <taxon>Dikarya</taxon>
        <taxon>Ascomycota</taxon>
        <taxon>Pezizomycotina</taxon>
        <taxon>Eurotiomycetes</taxon>
        <taxon>Chaetothyriomycetidae</taxon>
        <taxon>Chaetothyriales</taxon>
        <taxon>Cyphellophoraceae</taxon>
        <taxon>Cyphellophora</taxon>
    </lineage>
</organism>